<keyword evidence="2" id="KW-1185">Reference proteome</keyword>
<dbReference type="Proteomes" id="UP001497535">
    <property type="component" value="Unassembled WGS sequence"/>
</dbReference>
<sequence length="115" mass="14093">MPFFLFTVFLPIPFFKFYFSFQTSTLSPLCPSHPFCSVPFCRIPFIFFFQYLFFPFFCIPSKYFSLFFYFYSLAFFYKKNIFLNIFSTIYFSVCLCCLTFHFCNFWIFVKNTKNT</sequence>
<reference evidence="1" key="1">
    <citation type="submission" date="2023-11" db="EMBL/GenBank/DDBJ databases">
        <authorList>
            <person name="Poullet M."/>
        </authorList>
    </citation>
    <scope>NUCLEOTIDE SEQUENCE</scope>
    <source>
        <strain evidence="1">E1834</strain>
    </source>
</reference>
<name>A0ACB0ZLJ9_MELEN</name>
<proteinExistence type="predicted"/>
<gene>
    <name evidence="1" type="ORF">MENTE1834_LOCUS26942</name>
</gene>
<evidence type="ECO:0000313" key="2">
    <source>
        <dbReference type="Proteomes" id="UP001497535"/>
    </source>
</evidence>
<accession>A0ACB0ZLJ9</accession>
<protein>
    <submittedName>
        <fullName evidence="1">Uncharacterized protein</fullName>
    </submittedName>
</protein>
<dbReference type="EMBL" id="CAVMJV010000039">
    <property type="protein sequence ID" value="CAK5079805.1"/>
    <property type="molecule type" value="Genomic_DNA"/>
</dbReference>
<organism evidence="1 2">
    <name type="scientific">Meloidogyne enterolobii</name>
    <name type="common">Root-knot nematode worm</name>
    <name type="synonym">Meloidogyne mayaguensis</name>
    <dbReference type="NCBI Taxonomy" id="390850"/>
    <lineage>
        <taxon>Eukaryota</taxon>
        <taxon>Metazoa</taxon>
        <taxon>Ecdysozoa</taxon>
        <taxon>Nematoda</taxon>
        <taxon>Chromadorea</taxon>
        <taxon>Rhabditida</taxon>
        <taxon>Tylenchina</taxon>
        <taxon>Tylenchomorpha</taxon>
        <taxon>Tylenchoidea</taxon>
        <taxon>Meloidogynidae</taxon>
        <taxon>Meloidogyninae</taxon>
        <taxon>Meloidogyne</taxon>
    </lineage>
</organism>
<evidence type="ECO:0000313" key="1">
    <source>
        <dbReference type="EMBL" id="CAK5079805.1"/>
    </source>
</evidence>
<comment type="caution">
    <text evidence="1">The sequence shown here is derived from an EMBL/GenBank/DDBJ whole genome shotgun (WGS) entry which is preliminary data.</text>
</comment>